<feature type="transmembrane region" description="Helical" evidence="1">
    <location>
        <begin position="99"/>
        <end position="118"/>
    </location>
</feature>
<feature type="transmembrane region" description="Helical" evidence="1">
    <location>
        <begin position="125"/>
        <end position="145"/>
    </location>
</feature>
<name>A0ABV5J0D2_9BACT</name>
<evidence type="ECO:0000313" key="2">
    <source>
        <dbReference type="EMBL" id="MFB9210274.1"/>
    </source>
</evidence>
<evidence type="ECO:0000256" key="1">
    <source>
        <dbReference type="SAM" id="Phobius"/>
    </source>
</evidence>
<feature type="transmembrane region" description="Helical" evidence="1">
    <location>
        <begin position="7"/>
        <end position="27"/>
    </location>
</feature>
<dbReference type="Proteomes" id="UP001589654">
    <property type="component" value="Unassembled WGS sequence"/>
</dbReference>
<accession>A0ABV5J0D2</accession>
<reference evidence="2 3" key="1">
    <citation type="submission" date="2024-09" db="EMBL/GenBank/DDBJ databases">
        <authorList>
            <person name="Sun Q."/>
            <person name="Mori K."/>
        </authorList>
    </citation>
    <scope>NUCLEOTIDE SEQUENCE [LARGE SCALE GENOMIC DNA]</scope>
    <source>
        <strain evidence="2 3">CECT 7682</strain>
    </source>
</reference>
<keyword evidence="1" id="KW-0472">Membrane</keyword>
<feature type="transmembrane region" description="Helical" evidence="1">
    <location>
        <begin position="240"/>
        <end position="263"/>
    </location>
</feature>
<keyword evidence="1" id="KW-0812">Transmembrane</keyword>
<gene>
    <name evidence="2" type="ORF">ACFFUR_00505</name>
</gene>
<organism evidence="2 3">
    <name type="scientific">Echinicola jeungdonensis</name>
    <dbReference type="NCBI Taxonomy" id="709343"/>
    <lineage>
        <taxon>Bacteria</taxon>
        <taxon>Pseudomonadati</taxon>
        <taxon>Bacteroidota</taxon>
        <taxon>Cytophagia</taxon>
        <taxon>Cytophagales</taxon>
        <taxon>Cyclobacteriaceae</taxon>
        <taxon>Echinicola</taxon>
    </lineage>
</organism>
<proteinExistence type="predicted"/>
<evidence type="ECO:0000313" key="3">
    <source>
        <dbReference type="Proteomes" id="UP001589654"/>
    </source>
</evidence>
<comment type="caution">
    <text evidence="2">The sequence shown here is derived from an EMBL/GenBank/DDBJ whole genome shotgun (WGS) entry which is preliminary data.</text>
</comment>
<keyword evidence="1" id="KW-1133">Transmembrane helix</keyword>
<keyword evidence="3" id="KW-1185">Reference proteome</keyword>
<dbReference type="RefSeq" id="WP_290249701.1">
    <property type="nucleotide sequence ID" value="NZ_JAUFQT010000002.1"/>
</dbReference>
<protein>
    <submittedName>
        <fullName evidence="2">Uncharacterized protein</fullName>
    </submittedName>
</protein>
<dbReference type="EMBL" id="JBHMEW010000005">
    <property type="protein sequence ID" value="MFB9210274.1"/>
    <property type="molecule type" value="Genomic_DNA"/>
</dbReference>
<sequence>MKRNYRLYLGLTILALLILASFFNLFYEGAQSFEKKVLENLLAGTLLVQEIEDLTIPLVESIPFLKGWGQAFEGNFEKLHNYLDLASILTLLQLSLLKISHWIVFKWTMILLFLGLFLTKYKPFCLKLLILFLMISPGLNIYSSLIRTIVHQTQMELGDELKTHLEATKDSVNHQKQQHQKKLKRLQMAQKENHGGKLGLVDRVEDKVLKATYSVEEETSKIGKELLAYLRFSSHHAIKLSLTILANFLIIFGLLPLLFWYLFIQLINHILNDCLFPKINKPSHHEKT</sequence>